<dbReference type="EMBL" id="GBXM01037623">
    <property type="protein sequence ID" value="JAH70954.1"/>
    <property type="molecule type" value="Transcribed_RNA"/>
</dbReference>
<proteinExistence type="predicted"/>
<organism evidence="1">
    <name type="scientific">Anguilla anguilla</name>
    <name type="common">European freshwater eel</name>
    <name type="synonym">Muraena anguilla</name>
    <dbReference type="NCBI Taxonomy" id="7936"/>
    <lineage>
        <taxon>Eukaryota</taxon>
        <taxon>Metazoa</taxon>
        <taxon>Chordata</taxon>
        <taxon>Craniata</taxon>
        <taxon>Vertebrata</taxon>
        <taxon>Euteleostomi</taxon>
        <taxon>Actinopterygii</taxon>
        <taxon>Neopterygii</taxon>
        <taxon>Teleostei</taxon>
        <taxon>Anguilliformes</taxon>
        <taxon>Anguillidae</taxon>
        <taxon>Anguilla</taxon>
    </lineage>
</organism>
<sequence length="30" mass="3277">MLMILVRGQLLGCFAPVNPHGVLDKNSSCY</sequence>
<evidence type="ECO:0000313" key="1">
    <source>
        <dbReference type="EMBL" id="JAH70954.1"/>
    </source>
</evidence>
<reference evidence="1" key="2">
    <citation type="journal article" date="2015" name="Fish Shellfish Immunol.">
        <title>Early steps in the European eel (Anguilla anguilla)-Vibrio vulnificus interaction in the gills: Role of the RtxA13 toxin.</title>
        <authorList>
            <person name="Callol A."/>
            <person name="Pajuelo D."/>
            <person name="Ebbesson L."/>
            <person name="Teles M."/>
            <person name="MacKenzie S."/>
            <person name="Amaro C."/>
        </authorList>
    </citation>
    <scope>NUCLEOTIDE SEQUENCE</scope>
</reference>
<dbReference type="AlphaFoldDB" id="A0A0E9UYK1"/>
<reference evidence="1" key="1">
    <citation type="submission" date="2014-11" db="EMBL/GenBank/DDBJ databases">
        <authorList>
            <person name="Amaro Gonzalez C."/>
        </authorList>
    </citation>
    <scope>NUCLEOTIDE SEQUENCE</scope>
</reference>
<name>A0A0E9UYK1_ANGAN</name>
<accession>A0A0E9UYK1</accession>
<protein>
    <submittedName>
        <fullName evidence="1">Uncharacterized protein</fullName>
    </submittedName>
</protein>